<accession>A0A1J9Q4P0</accession>
<dbReference type="VEuPathDB" id="FungiDB:ACJ73_05169"/>
<dbReference type="EMBL" id="LGTZ01000784">
    <property type="protein sequence ID" value="OJD23472.1"/>
    <property type="molecule type" value="Genomic_DNA"/>
</dbReference>
<dbReference type="AlphaFoldDB" id="A0A1J9Q4P0"/>
<dbReference type="InterPro" id="IPR022198">
    <property type="entry name" value="DUF3723"/>
</dbReference>
<evidence type="ECO:0000313" key="3">
    <source>
        <dbReference type="Proteomes" id="UP000242791"/>
    </source>
</evidence>
<keyword evidence="3" id="KW-1185">Reference proteome</keyword>
<name>A0A1J9Q4P0_9EURO</name>
<dbReference type="Pfam" id="PF12520">
    <property type="entry name" value="DUF3723"/>
    <property type="match status" value="1"/>
</dbReference>
<organism evidence="2 3">
    <name type="scientific">Blastomyces percursus</name>
    <dbReference type="NCBI Taxonomy" id="1658174"/>
    <lineage>
        <taxon>Eukaryota</taxon>
        <taxon>Fungi</taxon>
        <taxon>Dikarya</taxon>
        <taxon>Ascomycota</taxon>
        <taxon>Pezizomycotina</taxon>
        <taxon>Eurotiomycetes</taxon>
        <taxon>Eurotiomycetidae</taxon>
        <taxon>Onygenales</taxon>
        <taxon>Ajellomycetaceae</taxon>
        <taxon>Blastomyces</taxon>
    </lineage>
</organism>
<dbReference type="Proteomes" id="UP000242791">
    <property type="component" value="Unassembled WGS sequence"/>
</dbReference>
<evidence type="ECO:0000313" key="2">
    <source>
        <dbReference type="EMBL" id="OJD23472.1"/>
    </source>
</evidence>
<protein>
    <submittedName>
        <fullName evidence="2">Uncharacterized protein</fullName>
    </submittedName>
</protein>
<evidence type="ECO:0000256" key="1">
    <source>
        <dbReference type="SAM" id="MobiDB-lite"/>
    </source>
</evidence>
<reference evidence="2 3" key="1">
    <citation type="submission" date="2015-08" db="EMBL/GenBank/DDBJ databases">
        <title>Emmonsia species relationships and genome sequence.</title>
        <authorList>
            <person name="Cuomo C.A."/>
            <person name="Schwartz I.S."/>
            <person name="Kenyon C."/>
            <person name="De Hoog G.S."/>
            <person name="Govender N.P."/>
            <person name="Botha A."/>
            <person name="Moreno L."/>
            <person name="De Vries M."/>
            <person name="Munoz J.F."/>
            <person name="Stielow J.B."/>
        </authorList>
    </citation>
    <scope>NUCLEOTIDE SEQUENCE [LARGE SCALE GENOMIC DNA]</scope>
    <source>
        <strain evidence="2 3">EI222</strain>
    </source>
</reference>
<gene>
    <name evidence="2" type="ORF">ACJ73_05169</name>
</gene>
<feature type="region of interest" description="Disordered" evidence="1">
    <location>
        <begin position="578"/>
        <end position="627"/>
    </location>
</feature>
<dbReference type="OrthoDB" id="4182572at2759"/>
<dbReference type="STRING" id="1658174.A0A1J9Q4P0"/>
<sequence length="627" mass="70576">MESLRFTDSETRLATERRLKFQGPAKVNLDQIFFDHRSSRQLDHTNVDRLCRVFQKEGCQNLTLAHHVPAAVSRQHLAAALQKANRSAHGLLTNPGPEIPHLQFPPGRLRGLHGRYRIAAGLEVLSPSHRCWAVDIYLDDIGEDLKTPLIDEYSNEKPPSDEEIYRRIRQYASDGNLHGELRWKARLGPNSQTRLQSLFKNTRLKHAFDGVLGIPGHRSAMRIGMLHRVMAVGCDEEIIHYLNYVKDFWFSLVNDDPESVAKIDQHTVEALQLMAPRAEAKAVRGPVTSGQIFSDSDEAERDAIWTRLRSFDAMVPTLNSFFEDFKCFESCAHCLTRLFTMERSTVRQKMESLRISRDDGDDTCVVQISDSIFDGRREPAVRHFDLAYRICGCTRCVIIQRCLAIPNAKIGRLAKAQNAAADEYAVSDMASPARRLGFRSIQIEDLVNQSPDRLVAKHALLKALKPDCFSYDAGLFNTLIDRIAGCFATATPRDARTQPPVLVDRPVKVKRCGHPTMRTLEHDRPLLFVDMHTADVPDKVASFFVRRCVYFAFFGPQPFLRRGATADLSGTVPMSPLFVPENSPMDESSEARGQGYILQHPPDSGLDSTPPEDRSLGSVAAMDTDER</sequence>
<proteinExistence type="predicted"/>
<comment type="caution">
    <text evidence="2">The sequence shown here is derived from an EMBL/GenBank/DDBJ whole genome shotgun (WGS) entry which is preliminary data.</text>
</comment>